<dbReference type="PANTHER" id="PTHR47642">
    <property type="entry name" value="ATP-DEPENDENT DNA HELICASE"/>
    <property type="match status" value="1"/>
</dbReference>
<feature type="region of interest" description="Disordered" evidence="2">
    <location>
        <begin position="99"/>
        <end position="145"/>
    </location>
</feature>
<dbReference type="EMBL" id="JBCLYO010000029">
    <property type="protein sequence ID" value="KAL0077023.1"/>
    <property type="molecule type" value="Genomic_DNA"/>
</dbReference>
<evidence type="ECO:0000259" key="3">
    <source>
        <dbReference type="Pfam" id="PF05970"/>
    </source>
</evidence>
<organism evidence="4 5">
    <name type="scientific">Phycomyces blakesleeanus</name>
    <dbReference type="NCBI Taxonomy" id="4837"/>
    <lineage>
        <taxon>Eukaryota</taxon>
        <taxon>Fungi</taxon>
        <taxon>Fungi incertae sedis</taxon>
        <taxon>Mucoromycota</taxon>
        <taxon>Mucoromycotina</taxon>
        <taxon>Mucoromycetes</taxon>
        <taxon>Mucorales</taxon>
        <taxon>Phycomycetaceae</taxon>
        <taxon>Phycomyces</taxon>
    </lineage>
</organism>
<comment type="similarity">
    <text evidence="1">Belongs to the helicase family.</text>
</comment>
<dbReference type="Proteomes" id="UP001448207">
    <property type="component" value="Unassembled WGS sequence"/>
</dbReference>
<keyword evidence="1" id="KW-0378">Hydrolase</keyword>
<sequence length="303" mass="33817">MARKSQKTPYKDNLEYFFAISYPKENSNENKSATRSFFSKPSSDIWHYFLPGQTVADLPSARSKPLEHVIEEKQKDIILSNNTVISNNGWVLKRVTNVHLGTSTPPPESRKRRLSDPDTLEESQKKIILKHQQKKETSKGVMATQETSIETEKISVVPSGSKGFRVEADILEEDSTAPEIKADKKPPLTKEQNQIYQLVVYGQQNLFFTGSAGTGKSVLLREIISTMTQLYGDSIAVTASTGIAAFHIGGTTLHSFAGVGLGQKSVGEHVAQILNSQTTCERWRTTKTLIIDESKKIYEFYMV</sequence>
<dbReference type="Gene3D" id="3.40.50.300">
    <property type="entry name" value="P-loop containing nucleotide triphosphate hydrolases"/>
    <property type="match status" value="1"/>
</dbReference>
<evidence type="ECO:0000256" key="1">
    <source>
        <dbReference type="RuleBase" id="RU363044"/>
    </source>
</evidence>
<dbReference type="EC" id="5.6.2.3" evidence="1"/>
<proteinExistence type="inferred from homology"/>
<evidence type="ECO:0000313" key="5">
    <source>
        <dbReference type="Proteomes" id="UP001448207"/>
    </source>
</evidence>
<gene>
    <name evidence="4" type="ORF">J3Q64DRAFT_1311449</name>
</gene>
<keyword evidence="5" id="KW-1185">Reference proteome</keyword>
<keyword evidence="1" id="KW-0234">DNA repair</keyword>
<feature type="domain" description="DNA helicase Pif1-like DEAD-box helicase" evidence="3">
    <location>
        <begin position="188"/>
        <end position="294"/>
    </location>
</feature>
<keyword evidence="1" id="KW-0227">DNA damage</keyword>
<dbReference type="InterPro" id="IPR051055">
    <property type="entry name" value="PIF1_helicase"/>
</dbReference>
<keyword evidence="1" id="KW-0233">DNA recombination</keyword>
<dbReference type="Pfam" id="PF05970">
    <property type="entry name" value="PIF1"/>
    <property type="match status" value="1"/>
</dbReference>
<dbReference type="PANTHER" id="PTHR47642:SF5">
    <property type="entry name" value="ATP-DEPENDENT DNA HELICASE"/>
    <property type="match status" value="1"/>
</dbReference>
<comment type="cofactor">
    <cofactor evidence="1">
        <name>Mg(2+)</name>
        <dbReference type="ChEBI" id="CHEBI:18420"/>
    </cofactor>
</comment>
<dbReference type="InterPro" id="IPR010285">
    <property type="entry name" value="DNA_helicase_pif1-like_DEAD"/>
</dbReference>
<name>A0ABR3ALK4_PHYBL</name>
<dbReference type="InterPro" id="IPR027417">
    <property type="entry name" value="P-loop_NTPase"/>
</dbReference>
<accession>A0ABR3ALK4</accession>
<reference evidence="4 5" key="1">
    <citation type="submission" date="2024-04" db="EMBL/GenBank/DDBJ databases">
        <title>Symmetric and asymmetric DNA N6-adenine methylation regulates different biological responses in Mucorales.</title>
        <authorList>
            <consortium name="Lawrence Berkeley National Laboratory"/>
            <person name="Lax C."/>
            <person name="Mondo S.J."/>
            <person name="Osorio-Concepcion M."/>
            <person name="Muszewska A."/>
            <person name="Corrochano-Luque M."/>
            <person name="Gutierrez G."/>
            <person name="Riley R."/>
            <person name="Lipzen A."/>
            <person name="Guo J."/>
            <person name="Hundley H."/>
            <person name="Amirebrahimi M."/>
            <person name="Ng V."/>
            <person name="Lorenzo-Gutierrez D."/>
            <person name="Binder U."/>
            <person name="Yang J."/>
            <person name="Song Y."/>
            <person name="Canovas D."/>
            <person name="Navarro E."/>
            <person name="Freitag M."/>
            <person name="Gabaldon T."/>
            <person name="Grigoriev I.V."/>
            <person name="Corrochano L.M."/>
            <person name="Nicolas F.E."/>
            <person name="Garre V."/>
        </authorList>
    </citation>
    <scope>NUCLEOTIDE SEQUENCE [LARGE SCALE GENOMIC DNA]</scope>
    <source>
        <strain evidence="4 5">L51</strain>
    </source>
</reference>
<comment type="catalytic activity">
    <reaction evidence="1">
        <text>ATP + H2O = ADP + phosphate + H(+)</text>
        <dbReference type="Rhea" id="RHEA:13065"/>
        <dbReference type="ChEBI" id="CHEBI:15377"/>
        <dbReference type="ChEBI" id="CHEBI:15378"/>
        <dbReference type="ChEBI" id="CHEBI:30616"/>
        <dbReference type="ChEBI" id="CHEBI:43474"/>
        <dbReference type="ChEBI" id="CHEBI:456216"/>
        <dbReference type="EC" id="5.6.2.3"/>
    </reaction>
</comment>
<keyword evidence="1" id="KW-0547">Nucleotide-binding</keyword>
<comment type="caution">
    <text evidence="4">The sequence shown here is derived from an EMBL/GenBank/DDBJ whole genome shotgun (WGS) entry which is preliminary data.</text>
</comment>
<dbReference type="SUPFAM" id="SSF52540">
    <property type="entry name" value="P-loop containing nucleoside triphosphate hydrolases"/>
    <property type="match status" value="1"/>
</dbReference>
<keyword evidence="1" id="KW-0067">ATP-binding</keyword>
<evidence type="ECO:0000256" key="2">
    <source>
        <dbReference type="SAM" id="MobiDB-lite"/>
    </source>
</evidence>
<protein>
    <recommendedName>
        <fullName evidence="1">ATP-dependent DNA helicase</fullName>
        <ecNumber evidence="1">5.6.2.3</ecNumber>
    </recommendedName>
</protein>
<evidence type="ECO:0000313" key="4">
    <source>
        <dbReference type="EMBL" id="KAL0077023.1"/>
    </source>
</evidence>
<keyword evidence="1" id="KW-0347">Helicase</keyword>